<dbReference type="Proteomes" id="UP000295764">
    <property type="component" value="Unassembled WGS sequence"/>
</dbReference>
<dbReference type="PROSITE" id="PS50043">
    <property type="entry name" value="HTH_LUXR_2"/>
    <property type="match status" value="1"/>
</dbReference>
<dbReference type="Gene3D" id="3.40.50.2300">
    <property type="match status" value="1"/>
</dbReference>
<dbReference type="PROSITE" id="PS50110">
    <property type="entry name" value="RESPONSE_REGULATORY"/>
    <property type="match status" value="1"/>
</dbReference>
<evidence type="ECO:0000259" key="6">
    <source>
        <dbReference type="PROSITE" id="PS50043"/>
    </source>
</evidence>
<dbReference type="InterPro" id="IPR058245">
    <property type="entry name" value="NreC/VraR/RcsB-like_REC"/>
</dbReference>
<sequence length="230" mass="24568">MIRVALVDDQELFRAGLRFMLDKQADIEVVGEAADGEAGVDLIRETVPDVALLDVRMPRLDGVEVVRRLLGDDGPEIATKIIVLTTFAVDDATAEAVRLGAAGFLLKDATPDALLTAIRTVVAGNAVVSPDDLAALLRLESGTHAPPAPAAFRSLAPRERIVFDHVAAGRTNVEIARIEFVSESTIKTQVSSVLTKLGLRDRVQLVIYAHQYRLTGDRTAGGDSPPILAS</sequence>
<evidence type="ECO:0000256" key="1">
    <source>
        <dbReference type="ARBA" id="ARBA00022553"/>
    </source>
</evidence>
<accession>A0A4R6DEJ9</accession>
<dbReference type="GO" id="GO:0006355">
    <property type="term" value="P:regulation of DNA-templated transcription"/>
    <property type="evidence" value="ECO:0007669"/>
    <property type="project" value="InterPro"/>
</dbReference>
<dbReference type="InterPro" id="IPR039420">
    <property type="entry name" value="WalR-like"/>
</dbReference>
<organism evidence="8 9">
    <name type="scientific">Curtobacterium flaccumfaciens</name>
    <dbReference type="NCBI Taxonomy" id="2035"/>
    <lineage>
        <taxon>Bacteria</taxon>
        <taxon>Bacillati</taxon>
        <taxon>Actinomycetota</taxon>
        <taxon>Actinomycetes</taxon>
        <taxon>Micrococcales</taxon>
        <taxon>Microbacteriaceae</taxon>
        <taxon>Curtobacterium</taxon>
    </lineage>
</organism>
<evidence type="ECO:0000256" key="2">
    <source>
        <dbReference type="ARBA" id="ARBA00023015"/>
    </source>
</evidence>
<dbReference type="CDD" id="cd17535">
    <property type="entry name" value="REC_NarL-like"/>
    <property type="match status" value="1"/>
</dbReference>
<dbReference type="PANTHER" id="PTHR43214:SF24">
    <property type="entry name" value="TRANSCRIPTIONAL REGULATORY PROTEIN NARL-RELATED"/>
    <property type="match status" value="1"/>
</dbReference>
<name>A0A4R6DEJ9_9MICO</name>
<dbReference type="InterPro" id="IPR011006">
    <property type="entry name" value="CheY-like_superfamily"/>
</dbReference>
<dbReference type="CDD" id="cd06170">
    <property type="entry name" value="LuxR_C_like"/>
    <property type="match status" value="1"/>
</dbReference>
<feature type="modified residue" description="4-aspartylphosphate" evidence="5">
    <location>
        <position position="54"/>
    </location>
</feature>
<dbReference type="InterPro" id="IPR016032">
    <property type="entry name" value="Sig_transdc_resp-reg_C-effctor"/>
</dbReference>
<dbReference type="PANTHER" id="PTHR43214">
    <property type="entry name" value="TWO-COMPONENT RESPONSE REGULATOR"/>
    <property type="match status" value="1"/>
</dbReference>
<evidence type="ECO:0000313" key="8">
    <source>
        <dbReference type="EMBL" id="TDN42379.1"/>
    </source>
</evidence>
<reference evidence="8 9" key="1">
    <citation type="submission" date="2019-03" db="EMBL/GenBank/DDBJ databases">
        <title>Genomic analyses of the natural microbiome of Caenorhabditis elegans.</title>
        <authorList>
            <person name="Samuel B."/>
        </authorList>
    </citation>
    <scope>NUCLEOTIDE SEQUENCE [LARGE SCALE GENOMIC DNA]</scope>
    <source>
        <strain evidence="8 9">JUb65</strain>
    </source>
</reference>
<evidence type="ECO:0000256" key="4">
    <source>
        <dbReference type="ARBA" id="ARBA00023163"/>
    </source>
</evidence>
<dbReference type="SUPFAM" id="SSF46894">
    <property type="entry name" value="C-terminal effector domain of the bipartite response regulators"/>
    <property type="match status" value="1"/>
</dbReference>
<feature type="domain" description="HTH luxR-type" evidence="6">
    <location>
        <begin position="148"/>
        <end position="213"/>
    </location>
</feature>
<dbReference type="RefSeq" id="WP_133520772.1">
    <property type="nucleotide sequence ID" value="NZ_SNVW01000012.1"/>
</dbReference>
<evidence type="ECO:0000259" key="7">
    <source>
        <dbReference type="PROSITE" id="PS50110"/>
    </source>
</evidence>
<keyword evidence="4" id="KW-0804">Transcription</keyword>
<proteinExistence type="predicted"/>
<dbReference type="SMART" id="SM00421">
    <property type="entry name" value="HTH_LUXR"/>
    <property type="match status" value="1"/>
</dbReference>
<keyword evidence="1 5" id="KW-0597">Phosphoprotein</keyword>
<dbReference type="Pfam" id="PF00196">
    <property type="entry name" value="GerE"/>
    <property type="match status" value="1"/>
</dbReference>
<dbReference type="SUPFAM" id="SSF52172">
    <property type="entry name" value="CheY-like"/>
    <property type="match status" value="1"/>
</dbReference>
<evidence type="ECO:0000256" key="3">
    <source>
        <dbReference type="ARBA" id="ARBA00023125"/>
    </source>
</evidence>
<keyword evidence="2" id="KW-0805">Transcription regulation</keyword>
<dbReference type="InterPro" id="IPR000792">
    <property type="entry name" value="Tscrpt_reg_LuxR_C"/>
</dbReference>
<dbReference type="AlphaFoldDB" id="A0A4R6DEJ9"/>
<dbReference type="OrthoDB" id="9808843at2"/>
<dbReference type="GO" id="GO:0003677">
    <property type="term" value="F:DNA binding"/>
    <property type="evidence" value="ECO:0007669"/>
    <property type="project" value="UniProtKB-KW"/>
</dbReference>
<comment type="caution">
    <text evidence="8">The sequence shown here is derived from an EMBL/GenBank/DDBJ whole genome shotgun (WGS) entry which is preliminary data.</text>
</comment>
<dbReference type="EMBL" id="SNVW01000012">
    <property type="protein sequence ID" value="TDN42379.1"/>
    <property type="molecule type" value="Genomic_DNA"/>
</dbReference>
<protein>
    <submittedName>
        <fullName evidence="8">LuxR family two component transcriptional regulator</fullName>
    </submittedName>
</protein>
<dbReference type="Pfam" id="PF00072">
    <property type="entry name" value="Response_reg"/>
    <property type="match status" value="1"/>
</dbReference>
<gene>
    <name evidence="8" type="ORF">EDF64_11222</name>
</gene>
<dbReference type="PRINTS" id="PR00038">
    <property type="entry name" value="HTHLUXR"/>
</dbReference>
<evidence type="ECO:0000313" key="9">
    <source>
        <dbReference type="Proteomes" id="UP000295764"/>
    </source>
</evidence>
<evidence type="ECO:0000256" key="5">
    <source>
        <dbReference type="PROSITE-ProRule" id="PRU00169"/>
    </source>
</evidence>
<dbReference type="InterPro" id="IPR001789">
    <property type="entry name" value="Sig_transdc_resp-reg_receiver"/>
</dbReference>
<keyword evidence="3" id="KW-0238">DNA-binding</keyword>
<dbReference type="GO" id="GO:0000160">
    <property type="term" value="P:phosphorelay signal transduction system"/>
    <property type="evidence" value="ECO:0007669"/>
    <property type="project" value="InterPro"/>
</dbReference>
<dbReference type="SMART" id="SM00448">
    <property type="entry name" value="REC"/>
    <property type="match status" value="1"/>
</dbReference>
<feature type="domain" description="Response regulatory" evidence="7">
    <location>
        <begin position="3"/>
        <end position="122"/>
    </location>
</feature>